<keyword evidence="2" id="KW-1185">Reference proteome</keyword>
<accession>A0AAD4MPV7</accession>
<organism evidence="1 2">
    <name type="scientific">Ditylenchus destructor</name>
    <dbReference type="NCBI Taxonomy" id="166010"/>
    <lineage>
        <taxon>Eukaryota</taxon>
        <taxon>Metazoa</taxon>
        <taxon>Ecdysozoa</taxon>
        <taxon>Nematoda</taxon>
        <taxon>Chromadorea</taxon>
        <taxon>Rhabditida</taxon>
        <taxon>Tylenchina</taxon>
        <taxon>Tylenchomorpha</taxon>
        <taxon>Sphaerularioidea</taxon>
        <taxon>Anguinidae</taxon>
        <taxon>Anguininae</taxon>
        <taxon>Ditylenchus</taxon>
    </lineage>
</organism>
<proteinExistence type="predicted"/>
<dbReference type="Proteomes" id="UP001201812">
    <property type="component" value="Unassembled WGS sequence"/>
</dbReference>
<dbReference type="AlphaFoldDB" id="A0AAD4MPV7"/>
<reference evidence="1" key="1">
    <citation type="submission" date="2022-01" db="EMBL/GenBank/DDBJ databases">
        <title>Genome Sequence Resource for Two Populations of Ditylenchus destructor, the Migratory Endoparasitic Phytonematode.</title>
        <authorList>
            <person name="Zhang H."/>
            <person name="Lin R."/>
            <person name="Xie B."/>
        </authorList>
    </citation>
    <scope>NUCLEOTIDE SEQUENCE</scope>
    <source>
        <strain evidence="1">BazhouSP</strain>
    </source>
</reference>
<name>A0AAD4MPV7_9BILA</name>
<comment type="caution">
    <text evidence="1">The sequence shown here is derived from an EMBL/GenBank/DDBJ whole genome shotgun (WGS) entry which is preliminary data.</text>
</comment>
<sequence>MNLRVRLAIDMLLSNSNLLRVRELQYRAWDYVQQVYNYPLVYEANIVRVETSHAWNGQHMVRLIEGKVLHPASPTIFVINSDGDDFYENICDLLVTLGTNFDNATTPRSYVVIILNDRWLNTVSRENNANEIWLRRNGGGEQYFHSYDQKWYDGHTCLLERFSIPSIL</sequence>
<gene>
    <name evidence="1" type="ORF">DdX_15246</name>
</gene>
<protein>
    <submittedName>
        <fullName evidence="1">Uncharacterized protein</fullName>
    </submittedName>
</protein>
<dbReference type="EMBL" id="JAKKPZ010000091">
    <property type="protein sequence ID" value="KAI1702912.1"/>
    <property type="molecule type" value="Genomic_DNA"/>
</dbReference>
<evidence type="ECO:0000313" key="2">
    <source>
        <dbReference type="Proteomes" id="UP001201812"/>
    </source>
</evidence>
<evidence type="ECO:0000313" key="1">
    <source>
        <dbReference type="EMBL" id="KAI1702912.1"/>
    </source>
</evidence>